<evidence type="ECO:0000256" key="8">
    <source>
        <dbReference type="ARBA" id="ARBA00023180"/>
    </source>
</evidence>
<dbReference type="PROSITE" id="PS50287">
    <property type="entry name" value="SRCR_2"/>
    <property type="match status" value="3"/>
</dbReference>
<dbReference type="PROSITE" id="PS00420">
    <property type="entry name" value="SRCR_1"/>
    <property type="match status" value="2"/>
</dbReference>
<dbReference type="InterPro" id="IPR001190">
    <property type="entry name" value="SRCR"/>
</dbReference>
<dbReference type="FunFam" id="3.10.250.10:FF:000005">
    <property type="entry name" value="Neurotrypsin isoform A"/>
    <property type="match status" value="1"/>
</dbReference>
<dbReference type="PANTHER" id="PTHR19331">
    <property type="entry name" value="SCAVENGER RECEPTOR DOMAIN-CONTAINING"/>
    <property type="match status" value="1"/>
</dbReference>
<dbReference type="SUPFAM" id="SSF56487">
    <property type="entry name" value="SRCR-like"/>
    <property type="match status" value="3"/>
</dbReference>
<keyword evidence="13" id="KW-1185">Reference proteome</keyword>
<keyword evidence="6" id="KW-0472">Membrane</keyword>
<comment type="caution">
    <text evidence="12">The sequence shown here is derived from an EMBL/GenBank/DDBJ whole genome shotgun (WGS) entry which is preliminary data.</text>
</comment>
<evidence type="ECO:0000256" key="5">
    <source>
        <dbReference type="ARBA" id="ARBA00022989"/>
    </source>
</evidence>
<evidence type="ECO:0000259" key="11">
    <source>
        <dbReference type="PROSITE" id="PS50287"/>
    </source>
</evidence>
<dbReference type="GO" id="GO:0016020">
    <property type="term" value="C:membrane"/>
    <property type="evidence" value="ECO:0007669"/>
    <property type="project" value="UniProtKB-SubCell"/>
</dbReference>
<evidence type="ECO:0000256" key="10">
    <source>
        <dbReference type="SAM" id="SignalP"/>
    </source>
</evidence>
<dbReference type="PRINTS" id="PR00258">
    <property type="entry name" value="SPERACTRCPTR"/>
</dbReference>
<evidence type="ECO:0000256" key="1">
    <source>
        <dbReference type="ARBA" id="ARBA00004167"/>
    </source>
</evidence>
<dbReference type="InterPro" id="IPR036772">
    <property type="entry name" value="SRCR-like_dom_sf"/>
</dbReference>
<dbReference type="SMART" id="SM00202">
    <property type="entry name" value="SR"/>
    <property type="match status" value="3"/>
</dbReference>
<name>A0AA35T3L2_GEOBA</name>
<evidence type="ECO:0000313" key="12">
    <source>
        <dbReference type="EMBL" id="CAI8040126.1"/>
    </source>
</evidence>
<dbReference type="Gene3D" id="3.10.250.10">
    <property type="entry name" value="SRCR-like domain"/>
    <property type="match status" value="3"/>
</dbReference>
<dbReference type="FunFam" id="3.10.250.10:FF:000016">
    <property type="entry name" value="Scavenger receptor cysteine-rich protein type 12"/>
    <property type="match status" value="1"/>
</dbReference>
<keyword evidence="12" id="KW-0675">Receptor</keyword>
<keyword evidence="7 9" id="KW-1015">Disulfide bond</keyword>
<feature type="chain" id="PRO_5041324281" evidence="10">
    <location>
        <begin position="21"/>
        <end position="408"/>
    </location>
</feature>
<keyword evidence="2" id="KW-0812">Transmembrane</keyword>
<evidence type="ECO:0000256" key="6">
    <source>
        <dbReference type="ARBA" id="ARBA00023136"/>
    </source>
</evidence>
<keyword evidence="5" id="KW-1133">Transmembrane helix</keyword>
<comment type="subcellular location">
    <subcellularLocation>
        <location evidence="1">Membrane</location>
        <topology evidence="1">Single-pass membrane protein</topology>
    </subcellularLocation>
</comment>
<dbReference type="EMBL" id="CASHTH010003084">
    <property type="protein sequence ID" value="CAI8040126.1"/>
    <property type="molecule type" value="Genomic_DNA"/>
</dbReference>
<dbReference type="Proteomes" id="UP001174909">
    <property type="component" value="Unassembled WGS sequence"/>
</dbReference>
<evidence type="ECO:0000313" key="13">
    <source>
        <dbReference type="Proteomes" id="UP001174909"/>
    </source>
</evidence>
<dbReference type="AlphaFoldDB" id="A0AA35T3L2"/>
<evidence type="ECO:0000256" key="3">
    <source>
        <dbReference type="ARBA" id="ARBA00022729"/>
    </source>
</evidence>
<feature type="disulfide bond" evidence="9">
    <location>
        <begin position="207"/>
        <end position="217"/>
    </location>
</feature>
<feature type="disulfide bond" evidence="9">
    <location>
        <begin position="316"/>
        <end position="326"/>
    </location>
</feature>
<gene>
    <name evidence="12" type="ORF">GBAR_LOCUS22358</name>
</gene>
<evidence type="ECO:0000256" key="9">
    <source>
        <dbReference type="PROSITE-ProRule" id="PRU00196"/>
    </source>
</evidence>
<accession>A0AA35T3L2</accession>
<proteinExistence type="predicted"/>
<feature type="disulfide bond" evidence="9">
    <location>
        <begin position="98"/>
        <end position="108"/>
    </location>
</feature>
<comment type="caution">
    <text evidence="9">Lacks conserved residue(s) required for the propagation of feature annotation.</text>
</comment>
<feature type="domain" description="SRCR" evidence="11">
    <location>
        <begin position="246"/>
        <end position="326"/>
    </location>
</feature>
<dbReference type="Pfam" id="PF00530">
    <property type="entry name" value="SRCR"/>
    <property type="match status" value="3"/>
</dbReference>
<protein>
    <submittedName>
        <fullName evidence="12">Scavenger receptor cysteine-rich type 1 protein M130</fullName>
    </submittedName>
</protein>
<reference evidence="12" key="1">
    <citation type="submission" date="2023-03" db="EMBL/GenBank/DDBJ databases">
        <authorList>
            <person name="Steffen K."/>
            <person name="Cardenas P."/>
        </authorList>
    </citation>
    <scope>NUCLEOTIDE SEQUENCE</scope>
</reference>
<organism evidence="12 13">
    <name type="scientific">Geodia barretti</name>
    <name type="common">Barrett's horny sponge</name>
    <dbReference type="NCBI Taxonomy" id="519541"/>
    <lineage>
        <taxon>Eukaryota</taxon>
        <taxon>Metazoa</taxon>
        <taxon>Porifera</taxon>
        <taxon>Demospongiae</taxon>
        <taxon>Heteroscleromorpha</taxon>
        <taxon>Tetractinellida</taxon>
        <taxon>Astrophorina</taxon>
        <taxon>Geodiidae</taxon>
        <taxon>Geodia</taxon>
    </lineage>
</organism>
<feature type="signal peptide" evidence="10">
    <location>
        <begin position="1"/>
        <end position="20"/>
    </location>
</feature>
<keyword evidence="3 10" id="KW-0732">Signal</keyword>
<feature type="domain" description="SRCR" evidence="11">
    <location>
        <begin position="29"/>
        <end position="128"/>
    </location>
</feature>
<keyword evidence="4" id="KW-0677">Repeat</keyword>
<evidence type="ECO:0000256" key="4">
    <source>
        <dbReference type="ARBA" id="ARBA00022737"/>
    </source>
</evidence>
<feature type="domain" description="SRCR" evidence="11">
    <location>
        <begin position="137"/>
        <end position="239"/>
    </location>
</feature>
<evidence type="ECO:0000256" key="7">
    <source>
        <dbReference type="ARBA" id="ARBA00023157"/>
    </source>
</evidence>
<dbReference type="FunFam" id="3.10.250.10:FF:000001">
    <property type="entry name" value="Lysyl oxidase 4 isoform X1"/>
    <property type="match status" value="1"/>
</dbReference>
<evidence type="ECO:0000256" key="2">
    <source>
        <dbReference type="ARBA" id="ARBA00022692"/>
    </source>
</evidence>
<sequence length="408" mass="44847">MQVLLGISFLLLVQIVVVTGQQCSEEGVVRLADGVNVDGVRVSGRVEICINQQWGTVCDDDWDVAEARVACSQLGAFDFAIALTEYGGGSGRIHYFSCAGNENGLLNCSSDLDVDYCYHIEDVGVLCYNAECNETDIRLVDGRTPNDGRVEICFEGVWGSVCDDSWDERDAEVLCRQLGYDGRPIALMSHPVLSNYPLLYHLDDIDCTGSEDMLSDCAHGGIGVHNCMEMAEEAGVTCSECNETDVRLVDGVTSDDGRVEICFNGLWGSVCDNSWDYRDARVVCQQMGYNGTSVALSSHRVLTDESLFYYLDDVDCNVNANLLSECGIEELVFITVVWGMKKLELYAATPLIAMKLMLGWLRVQPPMMDWLRFVSMGCGAQCVTPDGTTGTLELCADSWDMMDPHILC</sequence>
<keyword evidence="8" id="KW-0325">Glycoprotein</keyword>